<keyword evidence="3 7" id="KW-0812">Transmembrane</keyword>
<evidence type="ECO:0000256" key="6">
    <source>
        <dbReference type="SAM" id="MobiDB-lite"/>
    </source>
</evidence>
<dbReference type="InterPro" id="IPR043428">
    <property type="entry name" value="LivM-like"/>
</dbReference>
<evidence type="ECO:0000256" key="5">
    <source>
        <dbReference type="ARBA" id="ARBA00023136"/>
    </source>
</evidence>
<evidence type="ECO:0000313" key="9">
    <source>
        <dbReference type="EMBL" id="MDX5894498.1"/>
    </source>
</evidence>
<feature type="transmembrane region" description="Helical" evidence="7">
    <location>
        <begin position="339"/>
        <end position="357"/>
    </location>
</feature>
<dbReference type="Proteomes" id="UP001281130">
    <property type="component" value="Unassembled WGS sequence"/>
</dbReference>
<feature type="transmembrane region" description="Helical" evidence="7">
    <location>
        <begin position="107"/>
        <end position="129"/>
    </location>
</feature>
<gene>
    <name evidence="8" type="ORF">RradSPS_1810</name>
    <name evidence="9" type="ORF">SIL72_10720</name>
</gene>
<comment type="subcellular location">
    <subcellularLocation>
        <location evidence="1">Cell membrane</location>
        <topology evidence="1">Multi-pass membrane protein</topology>
    </subcellularLocation>
</comment>
<dbReference type="HOGENOM" id="CLU_031365_1_1_11"/>
<dbReference type="RefSeq" id="WP_038682148.1">
    <property type="nucleotide sequence ID" value="NZ_CP007514.1"/>
</dbReference>
<dbReference type="GO" id="GO:0005886">
    <property type="term" value="C:plasma membrane"/>
    <property type="evidence" value="ECO:0007669"/>
    <property type="project" value="UniProtKB-SubCell"/>
</dbReference>
<evidence type="ECO:0000256" key="7">
    <source>
        <dbReference type="SAM" id="Phobius"/>
    </source>
</evidence>
<keyword evidence="10" id="KW-1185">Reference proteome</keyword>
<keyword evidence="2" id="KW-1003">Cell membrane</keyword>
<dbReference type="Pfam" id="PF02653">
    <property type="entry name" value="BPD_transp_2"/>
    <property type="match status" value="1"/>
</dbReference>
<name>A0A023X441_RUBRA</name>
<evidence type="ECO:0000256" key="1">
    <source>
        <dbReference type="ARBA" id="ARBA00004651"/>
    </source>
</evidence>
<dbReference type="Proteomes" id="UP000025229">
    <property type="component" value="Chromosome"/>
</dbReference>
<dbReference type="CDD" id="cd06581">
    <property type="entry name" value="TM_PBP1_LivM_like"/>
    <property type="match status" value="1"/>
</dbReference>
<feature type="transmembrane region" description="Helical" evidence="7">
    <location>
        <begin position="136"/>
        <end position="155"/>
    </location>
</feature>
<organism evidence="8 10">
    <name type="scientific">Rubrobacter radiotolerans</name>
    <name type="common">Arthrobacter radiotolerans</name>
    <dbReference type="NCBI Taxonomy" id="42256"/>
    <lineage>
        <taxon>Bacteria</taxon>
        <taxon>Bacillati</taxon>
        <taxon>Actinomycetota</taxon>
        <taxon>Rubrobacteria</taxon>
        <taxon>Rubrobacterales</taxon>
        <taxon>Rubrobacteraceae</taxon>
        <taxon>Rubrobacter</taxon>
    </lineage>
</organism>
<feature type="region of interest" description="Disordered" evidence="6">
    <location>
        <begin position="367"/>
        <end position="389"/>
    </location>
</feature>
<evidence type="ECO:0000256" key="4">
    <source>
        <dbReference type="ARBA" id="ARBA00022989"/>
    </source>
</evidence>
<feature type="transmembrane region" description="Helical" evidence="7">
    <location>
        <begin position="5"/>
        <end position="21"/>
    </location>
</feature>
<dbReference type="EMBL" id="CP007514">
    <property type="protein sequence ID" value="AHY47093.1"/>
    <property type="molecule type" value="Genomic_DNA"/>
</dbReference>
<reference evidence="8 10" key="1">
    <citation type="submission" date="2014-03" db="EMBL/GenBank/DDBJ databases">
        <title>Complete genome sequence of the Radio-Resistant Rubrobacter radiotolerans RSPS-4.</title>
        <authorList>
            <person name="Egas C.C."/>
            <person name="Barroso C.C."/>
            <person name="Froufe H.J.C."/>
            <person name="Pacheco J.J."/>
            <person name="Albuquerque L.L."/>
            <person name="da Costa M.M.S."/>
        </authorList>
    </citation>
    <scope>NUCLEOTIDE SEQUENCE [LARGE SCALE GENOMIC DNA]</scope>
    <source>
        <strain evidence="8 10">RSPS-4</strain>
    </source>
</reference>
<evidence type="ECO:0000256" key="3">
    <source>
        <dbReference type="ARBA" id="ARBA00022692"/>
    </source>
</evidence>
<dbReference type="PANTHER" id="PTHR30482:SF10">
    <property type="entry name" value="HIGH-AFFINITY BRANCHED-CHAIN AMINO ACID TRANSPORT PROTEIN BRAE"/>
    <property type="match status" value="1"/>
</dbReference>
<dbReference type="KEGG" id="rrd:RradSPS_1810"/>
<dbReference type="InterPro" id="IPR001851">
    <property type="entry name" value="ABC_transp_permease"/>
</dbReference>
<feature type="transmembrane region" description="Helical" evidence="7">
    <location>
        <begin position="33"/>
        <end position="54"/>
    </location>
</feature>
<dbReference type="PATRIC" id="fig|42256.3.peg.1836"/>
<dbReference type="eggNOG" id="COG4177">
    <property type="taxonomic scope" value="Bacteria"/>
</dbReference>
<protein>
    <submittedName>
        <fullName evidence="8">ABC-type branched-chain amino acid transport system permease component</fullName>
    </submittedName>
    <submittedName>
        <fullName evidence="9">Branched-chain amino acid ABC transporter permease</fullName>
    </submittedName>
</protein>
<keyword evidence="5 7" id="KW-0472">Membrane</keyword>
<dbReference type="EMBL" id="JAWXXX010000001">
    <property type="protein sequence ID" value="MDX5894498.1"/>
    <property type="molecule type" value="Genomic_DNA"/>
</dbReference>
<evidence type="ECO:0000256" key="2">
    <source>
        <dbReference type="ARBA" id="ARBA00022475"/>
    </source>
</evidence>
<feature type="transmembrane region" description="Helical" evidence="7">
    <location>
        <begin position="199"/>
        <end position="217"/>
    </location>
</feature>
<feature type="transmembrane region" description="Helical" evidence="7">
    <location>
        <begin position="248"/>
        <end position="266"/>
    </location>
</feature>
<evidence type="ECO:0000313" key="10">
    <source>
        <dbReference type="Proteomes" id="UP000025229"/>
    </source>
</evidence>
<proteinExistence type="predicted"/>
<dbReference type="PANTHER" id="PTHR30482">
    <property type="entry name" value="HIGH-AFFINITY BRANCHED-CHAIN AMINO ACID TRANSPORT SYSTEM PERMEASE"/>
    <property type="match status" value="1"/>
</dbReference>
<evidence type="ECO:0000313" key="8">
    <source>
        <dbReference type="EMBL" id="AHY47093.1"/>
    </source>
</evidence>
<sequence>MVRRYALPASLILVALLFPLWGPVVEDVTGVGLYYPVIVIGVYILLALGLNIVVGFAGLLDLGFVAFYAMGAYVMGWLASSHFSQVSISFGTTAQSLSGDPLPGIHLSFWMIVVLAMAFSALCGAIIGFPTLRLRGDYLAIVTLGFGEIIPRFFLNGDDLGGFNLTNGAIGIKAIDSPGIPFATDPAWERFGTLDLNPWYLMILAFVLITVFVNVRLRDSKLGRAWVSVREDETAAAAMGINPVTTKLWAYALGAMFGGMAGAFYGAFIKNIFPTSFSFNISILILCMVILGGMGNIYGVILGAIVLQGVNFALLPQVRVWVNDLGAALGNETLASVDVARYNFFLFGIILVVMMLLRPEGIIPNRQRQEELRDEDPTTGDAMGGPVRV</sequence>
<dbReference type="GO" id="GO:0015658">
    <property type="term" value="F:branched-chain amino acid transmembrane transporter activity"/>
    <property type="evidence" value="ECO:0007669"/>
    <property type="project" value="InterPro"/>
</dbReference>
<feature type="transmembrane region" description="Helical" evidence="7">
    <location>
        <begin position="59"/>
        <end position="79"/>
    </location>
</feature>
<feature type="transmembrane region" description="Helical" evidence="7">
    <location>
        <begin position="298"/>
        <end position="319"/>
    </location>
</feature>
<dbReference type="STRING" id="42256.RradSPS_1810"/>
<feature type="transmembrane region" description="Helical" evidence="7">
    <location>
        <begin position="272"/>
        <end position="291"/>
    </location>
</feature>
<reference evidence="9" key="2">
    <citation type="submission" date="2023-11" db="EMBL/GenBank/DDBJ databases">
        <title>MicrobeMod: A computational toolkit for identifying prokaryotic methylation and restriction-modification with nanopore sequencing.</title>
        <authorList>
            <person name="Crits-Christoph A."/>
            <person name="Kang S.C."/>
            <person name="Lee H."/>
            <person name="Ostrov N."/>
        </authorList>
    </citation>
    <scope>NUCLEOTIDE SEQUENCE</scope>
    <source>
        <strain evidence="9">ATCC 51242</strain>
    </source>
</reference>
<accession>A0A023X441</accession>
<dbReference type="AlphaFoldDB" id="A0A023X441"/>
<keyword evidence="4 7" id="KW-1133">Transmembrane helix</keyword>